<dbReference type="AlphaFoldDB" id="A0A438M263"/>
<proteinExistence type="predicted"/>
<dbReference type="EMBL" id="SAUN01000001">
    <property type="protein sequence ID" value="RVX39885.1"/>
    <property type="molecule type" value="Genomic_DNA"/>
</dbReference>
<feature type="transmembrane region" description="Helical" evidence="1">
    <location>
        <begin position="57"/>
        <end position="75"/>
    </location>
</feature>
<accession>A0A438M263</accession>
<sequence length="218" mass="22426">MDSFPLTRKLVVAAHAGLAAALVGAAALHLGWAKQVDTVRNVFSDYALSDGADQVFAGTVACLSMGSTALVAGLVRSRLPVGAPAIVLLGAWCGGLFIAAVFRTDPPGVPSIGGLVHRYAAGGAVAALPAATLLIARRLGRRPGWQTMARSLRRTSWASVAGCLAFMCAHLCATAPDPTPAVQEIGAWLGLAERVTLALEMSLLFMLAGVVLASREGR</sequence>
<reference evidence="2 3" key="1">
    <citation type="submission" date="2019-01" db="EMBL/GenBank/DDBJ databases">
        <title>Sequencing the genomes of 1000 actinobacteria strains.</title>
        <authorList>
            <person name="Klenk H.-P."/>
        </authorList>
    </citation>
    <scope>NUCLEOTIDE SEQUENCE [LARGE SCALE GENOMIC DNA]</scope>
    <source>
        <strain evidence="2 3">DSM 43925</strain>
    </source>
</reference>
<feature type="transmembrane region" description="Helical" evidence="1">
    <location>
        <begin position="157"/>
        <end position="176"/>
    </location>
</feature>
<gene>
    <name evidence="2" type="ORF">EDD27_2261</name>
</gene>
<dbReference type="Proteomes" id="UP000284824">
    <property type="component" value="Unassembled WGS sequence"/>
</dbReference>
<organism evidence="2 3">
    <name type="scientific">Nonomuraea polychroma</name>
    <dbReference type="NCBI Taxonomy" id="46176"/>
    <lineage>
        <taxon>Bacteria</taxon>
        <taxon>Bacillati</taxon>
        <taxon>Actinomycetota</taxon>
        <taxon>Actinomycetes</taxon>
        <taxon>Streptosporangiales</taxon>
        <taxon>Streptosporangiaceae</taxon>
        <taxon>Nonomuraea</taxon>
    </lineage>
</organism>
<evidence type="ECO:0000313" key="2">
    <source>
        <dbReference type="EMBL" id="RVX39885.1"/>
    </source>
</evidence>
<dbReference type="Pfam" id="PF06197">
    <property type="entry name" value="DUF998"/>
    <property type="match status" value="1"/>
</dbReference>
<keyword evidence="1" id="KW-0812">Transmembrane</keyword>
<comment type="caution">
    <text evidence="2">The sequence shown here is derived from an EMBL/GenBank/DDBJ whole genome shotgun (WGS) entry which is preliminary data.</text>
</comment>
<name>A0A438M263_9ACTN</name>
<keyword evidence="3" id="KW-1185">Reference proteome</keyword>
<keyword evidence="1" id="KW-1133">Transmembrane helix</keyword>
<feature type="transmembrane region" description="Helical" evidence="1">
    <location>
        <begin position="196"/>
        <end position="214"/>
    </location>
</feature>
<protein>
    <submittedName>
        <fullName evidence="2">Uncharacterized protein DUF998</fullName>
    </submittedName>
</protein>
<evidence type="ECO:0000313" key="3">
    <source>
        <dbReference type="Proteomes" id="UP000284824"/>
    </source>
</evidence>
<dbReference type="InterPro" id="IPR009339">
    <property type="entry name" value="DUF998"/>
</dbReference>
<evidence type="ECO:0000256" key="1">
    <source>
        <dbReference type="SAM" id="Phobius"/>
    </source>
</evidence>
<feature type="transmembrane region" description="Helical" evidence="1">
    <location>
        <begin position="82"/>
        <end position="104"/>
    </location>
</feature>
<dbReference type="RefSeq" id="WP_164903573.1">
    <property type="nucleotide sequence ID" value="NZ_SAUN01000001.1"/>
</dbReference>
<keyword evidence="1" id="KW-0472">Membrane</keyword>
<feature type="transmembrane region" description="Helical" evidence="1">
    <location>
        <begin position="116"/>
        <end position="136"/>
    </location>
</feature>